<accession>A0A3B0QFX7</accession>
<dbReference type="GO" id="GO:0000455">
    <property type="term" value="P:enzyme-directed rRNA pseudouridine synthesis"/>
    <property type="evidence" value="ECO:0007669"/>
    <property type="project" value="TreeGrafter"/>
</dbReference>
<dbReference type="PANTHER" id="PTHR21600:SF44">
    <property type="entry name" value="RIBOSOMAL LARGE SUBUNIT PSEUDOURIDINE SYNTHASE D"/>
    <property type="match status" value="1"/>
</dbReference>
<protein>
    <submittedName>
        <fullName evidence="6">Ribosomal large subunit pseudouridine synthase C,23S rRNA pseudouridylate synthase C,pseudouridine synthase, RluA family,RNA pseudouridylate synthase</fullName>
    </submittedName>
</protein>
<gene>
    <name evidence="6" type="primary">rluC</name>
    <name evidence="6" type="ORF">C834K_0413</name>
</gene>
<dbReference type="InterPro" id="IPR006224">
    <property type="entry name" value="PsdUridine_synth_RluA-like_CS"/>
</dbReference>
<dbReference type="InterPro" id="IPR020103">
    <property type="entry name" value="PsdUridine_synth_cat_dom_sf"/>
</dbReference>
<evidence type="ECO:0000313" key="6">
    <source>
        <dbReference type="EMBL" id="SYX08874.1"/>
    </source>
</evidence>
<dbReference type="InterPro" id="IPR050188">
    <property type="entry name" value="RluA_PseudoU_synthase"/>
</dbReference>
<dbReference type="CDD" id="cd00165">
    <property type="entry name" value="S4"/>
    <property type="match status" value="1"/>
</dbReference>
<reference evidence="7" key="1">
    <citation type="submission" date="2017-11" db="EMBL/GenBank/DDBJ databases">
        <authorList>
            <person name="Seth-Smith MB H."/>
        </authorList>
    </citation>
    <scope>NUCLEOTIDE SEQUENCE [LARGE SCALE GENOMIC DNA]</scope>
</reference>
<evidence type="ECO:0000256" key="3">
    <source>
        <dbReference type="PROSITE-ProRule" id="PRU00182"/>
    </source>
</evidence>
<evidence type="ECO:0000313" key="7">
    <source>
        <dbReference type="Proteomes" id="UP000258476"/>
    </source>
</evidence>
<dbReference type="RefSeq" id="WP_117274188.1">
    <property type="nucleotide sequence ID" value="NZ_LS992154.1"/>
</dbReference>
<comment type="similarity">
    <text evidence="1">Belongs to the pseudouridine synthase RluA family.</text>
</comment>
<dbReference type="CDD" id="cd02869">
    <property type="entry name" value="PseudoU_synth_RluA_like"/>
    <property type="match status" value="1"/>
</dbReference>
<dbReference type="EMBL" id="LS992154">
    <property type="protein sequence ID" value="SYX08874.1"/>
    <property type="molecule type" value="Genomic_DNA"/>
</dbReference>
<sequence length="275" mass="31416">MKEFSWVADHIERLSSFLRSRLPDYKKHIILDSVRYHGCRVNGHLERFESYKVQPGDCITLTLQIRSEPKILWEDPNCCIYDKPSHISTEDLAKTTGLNIVHRLDRDTTGCILFAKNANAANALAELFKKRKIHKQYTALVFGHPKKSSGTLISHTAPKLRRCGAVIFGNTNKDYGKLTITNWSVLRTYKHYTLIRCEPITGRTHQIRLHMQTLGHPVVGDVDYGKKVQPRNVFRPLLHAHALTFTSPFSQEKIDVTASSSGDPREVVPHLLQKR</sequence>
<name>A0A3B0QFX7_9CHLA</name>
<dbReference type="GO" id="GO:0003723">
    <property type="term" value="F:RNA binding"/>
    <property type="evidence" value="ECO:0007669"/>
    <property type="project" value="UniProtKB-KW"/>
</dbReference>
<keyword evidence="3" id="KW-0694">RNA-binding</keyword>
<dbReference type="OrthoDB" id="9807829at2"/>
<feature type="domain" description="Pseudouridine synthase RsuA/RluA-like" evidence="5">
    <location>
        <begin position="91"/>
        <end position="212"/>
    </location>
</feature>
<proteinExistence type="inferred from homology"/>
<dbReference type="PROSITE" id="PS50889">
    <property type="entry name" value="S4"/>
    <property type="match status" value="1"/>
</dbReference>
<dbReference type="PROSITE" id="PS01129">
    <property type="entry name" value="PSI_RLU"/>
    <property type="match status" value="1"/>
</dbReference>
<evidence type="ECO:0000256" key="4">
    <source>
        <dbReference type="SAM" id="MobiDB-lite"/>
    </source>
</evidence>
<keyword evidence="7" id="KW-1185">Reference proteome</keyword>
<evidence type="ECO:0000256" key="2">
    <source>
        <dbReference type="ARBA" id="ARBA00023235"/>
    </source>
</evidence>
<organism evidence="6 7">
    <name type="scientific">Chlamydia poikilotherma</name>
    <dbReference type="NCBI Taxonomy" id="1967783"/>
    <lineage>
        <taxon>Bacteria</taxon>
        <taxon>Pseudomonadati</taxon>
        <taxon>Chlamydiota</taxon>
        <taxon>Chlamydiia</taxon>
        <taxon>Chlamydiales</taxon>
        <taxon>Chlamydiaceae</taxon>
        <taxon>Chlamydia/Chlamydophila group</taxon>
        <taxon>Chlamydia</taxon>
    </lineage>
</organism>
<dbReference type="GO" id="GO:0009982">
    <property type="term" value="F:pseudouridine synthase activity"/>
    <property type="evidence" value="ECO:0007669"/>
    <property type="project" value="InterPro"/>
</dbReference>
<evidence type="ECO:0000256" key="1">
    <source>
        <dbReference type="ARBA" id="ARBA00010876"/>
    </source>
</evidence>
<dbReference type="KEGG" id="chla:C834K_0413"/>
<dbReference type="PANTHER" id="PTHR21600">
    <property type="entry name" value="MITOCHONDRIAL RNA PSEUDOURIDINE SYNTHASE"/>
    <property type="match status" value="1"/>
</dbReference>
<keyword evidence="2" id="KW-0413">Isomerase</keyword>
<dbReference type="GO" id="GO:0140098">
    <property type="term" value="F:catalytic activity, acting on RNA"/>
    <property type="evidence" value="ECO:0007669"/>
    <property type="project" value="UniProtKB-ARBA"/>
</dbReference>
<dbReference type="Gene3D" id="3.30.2350.10">
    <property type="entry name" value="Pseudouridine synthase"/>
    <property type="match status" value="1"/>
</dbReference>
<evidence type="ECO:0000259" key="5">
    <source>
        <dbReference type="Pfam" id="PF00849"/>
    </source>
</evidence>
<dbReference type="AlphaFoldDB" id="A0A3B0QFX7"/>
<dbReference type="Proteomes" id="UP000258476">
    <property type="component" value="Chromosome"/>
</dbReference>
<dbReference type="Pfam" id="PF00849">
    <property type="entry name" value="PseudoU_synth_2"/>
    <property type="match status" value="1"/>
</dbReference>
<dbReference type="InterPro" id="IPR006145">
    <property type="entry name" value="PsdUridine_synth_RsuA/RluA"/>
</dbReference>
<dbReference type="SUPFAM" id="SSF55120">
    <property type="entry name" value="Pseudouridine synthase"/>
    <property type="match status" value="1"/>
</dbReference>
<feature type="region of interest" description="Disordered" evidence="4">
    <location>
        <begin position="256"/>
        <end position="275"/>
    </location>
</feature>